<dbReference type="GO" id="GO:0005975">
    <property type="term" value="P:carbohydrate metabolic process"/>
    <property type="evidence" value="ECO:0007669"/>
    <property type="project" value="InterPro"/>
</dbReference>
<dbReference type="AlphaFoldDB" id="A0AA37SQ45"/>
<proteinExistence type="inferred from homology"/>
<gene>
    <name evidence="5" type="ORF">GCM10007940_25200</name>
</gene>
<dbReference type="SMART" id="SM00710">
    <property type="entry name" value="PbH1"/>
    <property type="match status" value="6"/>
</dbReference>
<protein>
    <submittedName>
        <fullName evidence="5">Polygalacturonase</fullName>
    </submittedName>
</protein>
<dbReference type="PANTHER" id="PTHR31339:SF0">
    <property type="entry name" value="PECTIN LYASE-LIKE SUPERFAMILY PROTEIN"/>
    <property type="match status" value="1"/>
</dbReference>
<dbReference type="SUPFAM" id="SSF51126">
    <property type="entry name" value="Pectin lyase-like"/>
    <property type="match status" value="1"/>
</dbReference>
<dbReference type="GO" id="GO:0004650">
    <property type="term" value="F:polygalacturonase activity"/>
    <property type="evidence" value="ECO:0007669"/>
    <property type="project" value="InterPro"/>
</dbReference>
<dbReference type="Proteomes" id="UP001156666">
    <property type="component" value="Unassembled WGS sequence"/>
</dbReference>
<comment type="similarity">
    <text evidence="1 4">Belongs to the glycosyl hydrolase 28 family.</text>
</comment>
<reference evidence="5" key="2">
    <citation type="submission" date="2023-01" db="EMBL/GenBank/DDBJ databases">
        <title>Draft genome sequence of Portibacter lacus strain NBRC 108769.</title>
        <authorList>
            <person name="Sun Q."/>
            <person name="Mori K."/>
        </authorList>
    </citation>
    <scope>NUCLEOTIDE SEQUENCE</scope>
    <source>
        <strain evidence="5">NBRC 108769</strain>
    </source>
</reference>
<dbReference type="InterPro" id="IPR012334">
    <property type="entry name" value="Pectin_lyas_fold"/>
</dbReference>
<keyword evidence="2 4" id="KW-0378">Hydrolase</keyword>
<accession>A0AA37SQ45</accession>
<keyword evidence="3 4" id="KW-0326">Glycosidase</keyword>
<reference evidence="5" key="1">
    <citation type="journal article" date="2014" name="Int. J. Syst. Evol. Microbiol.">
        <title>Complete genome sequence of Corynebacterium casei LMG S-19264T (=DSM 44701T), isolated from a smear-ripened cheese.</title>
        <authorList>
            <consortium name="US DOE Joint Genome Institute (JGI-PGF)"/>
            <person name="Walter F."/>
            <person name="Albersmeier A."/>
            <person name="Kalinowski J."/>
            <person name="Ruckert C."/>
        </authorList>
    </citation>
    <scope>NUCLEOTIDE SEQUENCE</scope>
    <source>
        <strain evidence="5">NBRC 108769</strain>
    </source>
</reference>
<evidence type="ECO:0000256" key="3">
    <source>
        <dbReference type="ARBA" id="ARBA00023295"/>
    </source>
</evidence>
<evidence type="ECO:0000256" key="4">
    <source>
        <dbReference type="RuleBase" id="RU361169"/>
    </source>
</evidence>
<evidence type="ECO:0000256" key="1">
    <source>
        <dbReference type="ARBA" id="ARBA00008834"/>
    </source>
</evidence>
<dbReference type="Pfam" id="PF00295">
    <property type="entry name" value="Glyco_hydro_28"/>
    <property type="match status" value="1"/>
</dbReference>
<dbReference type="InterPro" id="IPR051801">
    <property type="entry name" value="GH28_Enzymes"/>
</dbReference>
<evidence type="ECO:0000313" key="6">
    <source>
        <dbReference type="Proteomes" id="UP001156666"/>
    </source>
</evidence>
<organism evidence="5 6">
    <name type="scientific">Portibacter lacus</name>
    <dbReference type="NCBI Taxonomy" id="1099794"/>
    <lineage>
        <taxon>Bacteria</taxon>
        <taxon>Pseudomonadati</taxon>
        <taxon>Bacteroidota</taxon>
        <taxon>Saprospiria</taxon>
        <taxon>Saprospirales</taxon>
        <taxon>Haliscomenobacteraceae</taxon>
        <taxon>Portibacter</taxon>
    </lineage>
</organism>
<dbReference type="InterPro" id="IPR011050">
    <property type="entry name" value="Pectin_lyase_fold/virulence"/>
</dbReference>
<comment type="caution">
    <text evidence="5">The sequence shown here is derived from an EMBL/GenBank/DDBJ whole genome shotgun (WGS) entry which is preliminary data.</text>
</comment>
<dbReference type="EMBL" id="BSOH01000014">
    <property type="protein sequence ID" value="GLR17905.1"/>
    <property type="molecule type" value="Genomic_DNA"/>
</dbReference>
<dbReference type="InterPro" id="IPR000743">
    <property type="entry name" value="Glyco_hydro_28"/>
</dbReference>
<name>A0AA37SQ45_9BACT</name>
<evidence type="ECO:0000313" key="5">
    <source>
        <dbReference type="EMBL" id="GLR17905.1"/>
    </source>
</evidence>
<keyword evidence="6" id="KW-1185">Reference proteome</keyword>
<dbReference type="Gene3D" id="2.160.20.10">
    <property type="entry name" value="Single-stranded right-handed beta-helix, Pectin lyase-like"/>
    <property type="match status" value="1"/>
</dbReference>
<evidence type="ECO:0000256" key="2">
    <source>
        <dbReference type="ARBA" id="ARBA00022801"/>
    </source>
</evidence>
<dbReference type="PANTHER" id="PTHR31339">
    <property type="entry name" value="PECTIN LYASE-RELATED"/>
    <property type="match status" value="1"/>
</dbReference>
<dbReference type="RefSeq" id="WP_235291583.1">
    <property type="nucleotide sequence ID" value="NZ_BSOH01000014.1"/>
</dbReference>
<dbReference type="InterPro" id="IPR006626">
    <property type="entry name" value="PbH1"/>
</dbReference>
<sequence>MNEYNILNFGAIGNGINDDSESIQKTIKTCSENGGGRVLIPGGFTFLSGPFDLASNIEFHVQTGAILQAIADESVYHKSAFKENKGEGSIWIGGEDLNNVVITGGGIIDGNGMAFMGRESHGAYELKPFDIIDPRPHILTLVGGHNIKVHNITFKDAAYWGLHFVGCKDVLISNISIYNNLKIRNGDGIDLDHCQNVNISNCHIESGDDCICFKNRREYSEYGPCTDITVNGCTLVSTSCAIKFGSENVDAIENVIISNCIIKNSNRGIGIQNRDEGTISNILISNIIMNCRLFSDVWWGKAEPVYITAFPRATTNDKDSGIRLPNGASKGFVGEVKDITITNIKCSSENGIFVGAEEQNKIRNIKFNNIDLKINKTTAYRGGIYDCRPCEGPPLVEEGTSGFYLMNVKDVSIHNSEVKWGKTRPSYFKEGITKVNCKSILVSNSIFPNEEHLTNLTIPKIKKIK</sequence>